<dbReference type="EMBL" id="AGVV01000148">
    <property type="protein sequence ID" value="EHK73413.1"/>
    <property type="molecule type" value="Genomic_DNA"/>
</dbReference>
<name>H0GBA5_RHIML</name>
<accession>H0GBA5</accession>
<dbReference type="Proteomes" id="UP000004038">
    <property type="component" value="Unassembled WGS sequence"/>
</dbReference>
<proteinExistence type="predicted"/>
<dbReference type="AlphaFoldDB" id="H0GBA5"/>
<dbReference type="PATRIC" id="fig|1107881.3.peg.6867"/>
<reference evidence="1 2" key="1">
    <citation type="journal article" date="2012" name="J. Bacteriol.">
        <title>Draft Genome Sequence of Sinorhizobium meliloti CCNWSX0020, a Nitrogen-Fixing Symbiont with Copper Tolerance Capability Isolated from Lead-Zinc Mine Tailings.</title>
        <authorList>
            <person name="Li Z."/>
            <person name="Ma Z."/>
            <person name="Hao X."/>
            <person name="Wei G."/>
        </authorList>
    </citation>
    <scope>NUCLEOTIDE SEQUENCE [LARGE SCALE GENOMIC DNA]</scope>
    <source>
        <strain evidence="1 2">CCNWSX0020</strain>
    </source>
</reference>
<gene>
    <name evidence="1" type="ORF">SM0020_34113</name>
</gene>
<evidence type="ECO:0000313" key="2">
    <source>
        <dbReference type="Proteomes" id="UP000004038"/>
    </source>
</evidence>
<organism evidence="1 2">
    <name type="scientific">Sinorhizobium meliloti CCNWSX0020</name>
    <dbReference type="NCBI Taxonomy" id="1107881"/>
    <lineage>
        <taxon>Bacteria</taxon>
        <taxon>Pseudomonadati</taxon>
        <taxon>Pseudomonadota</taxon>
        <taxon>Alphaproteobacteria</taxon>
        <taxon>Hyphomicrobiales</taxon>
        <taxon>Rhizobiaceae</taxon>
        <taxon>Sinorhizobium/Ensifer group</taxon>
        <taxon>Sinorhizobium</taxon>
    </lineage>
</organism>
<protein>
    <submittedName>
        <fullName evidence="1">Uncharacterized protein</fullName>
    </submittedName>
</protein>
<evidence type="ECO:0000313" key="1">
    <source>
        <dbReference type="EMBL" id="EHK73413.1"/>
    </source>
</evidence>
<sequence length="301" mass="33007">MLQAAGGLPISELERVGDDGSVAVRSFAAMKSIAKLNVASEAELRERRKQWTEADQRLGYSAVAALEQELAEQAGILGRVMLIARPSSVIEVAAKLHCLIVTHDPGLKLEDTPWPELRTILKDLIRIAGTRNPKTSAGTADDAVETKREGSLRQGGLFKMERGKTASVRDILNLAAQYRAAAAKVGESPSRGKHLPQRLLALHAIELYLDALLQAKGHDHKTIREFQHDPGERARIAVAEGLVLRKRTLTHLATLSSSTEYLVVKYAPELNSTLSQVNRVMATLEEISRKVRKVVRAPKDL</sequence>